<dbReference type="PANTHER" id="PTHR33112">
    <property type="entry name" value="DOMAIN PROTEIN, PUTATIVE-RELATED"/>
    <property type="match status" value="1"/>
</dbReference>
<evidence type="ECO:0000259" key="1">
    <source>
        <dbReference type="Pfam" id="PF06985"/>
    </source>
</evidence>
<feature type="domain" description="Heterokaryon incompatibility" evidence="1">
    <location>
        <begin position="245"/>
        <end position="348"/>
    </location>
</feature>
<dbReference type="AlphaFoldDB" id="A0A6A7AEL5"/>
<proteinExistence type="predicted"/>
<gene>
    <name evidence="2" type="ORF">CC86DRAFT_137801</name>
</gene>
<organism evidence="2 3">
    <name type="scientific">Ophiobolus disseminans</name>
    <dbReference type="NCBI Taxonomy" id="1469910"/>
    <lineage>
        <taxon>Eukaryota</taxon>
        <taxon>Fungi</taxon>
        <taxon>Dikarya</taxon>
        <taxon>Ascomycota</taxon>
        <taxon>Pezizomycotina</taxon>
        <taxon>Dothideomycetes</taxon>
        <taxon>Pleosporomycetidae</taxon>
        <taxon>Pleosporales</taxon>
        <taxon>Pleosporineae</taxon>
        <taxon>Phaeosphaeriaceae</taxon>
        <taxon>Ophiobolus</taxon>
    </lineage>
</organism>
<protein>
    <recommendedName>
        <fullName evidence="1">Heterokaryon incompatibility domain-containing protein</fullName>
    </recommendedName>
</protein>
<accession>A0A6A7AEL5</accession>
<keyword evidence="3" id="KW-1185">Reference proteome</keyword>
<sequence>MDVPPSSALTKALFKSGLTFRDQDAETESDVIQLQVLSISESISANTNTEGLCSTCQTYGLEYLHLLECPVQLGEHQYDKNSWLRAFDIRSHFEDSCAVCELLVSLLPENSSGPWRICWVGYGRWSMYRDQGWTVKDEFLPWDFLRTPAIVVSPNNKADFKDWWMKRDKHGLVLPTRKAGEDRSLPRARYLDSTSVDFEAAKSWVKTCEDIHDTTCSDVREVIEGLRVIDCRTKGVVAAPKNCNYVALSYFRPTEATTLEDLPDWDSLPALFRDALAATLQLGFDYLWIERYCGLRDEPTYKQGQWRHIDKVFSGAHITIIAACSDDISIGLPGVGEHARQPTPAAIIGESKLVATPSKERDSAWKSKWYNEGFAYDECLLSRRRLLFTDHGLLFQCTGPNDVESYAIESLDIALGAPELGALRNSKIVFSDIRFVHLFPEAVWSFLKMYTKKARPDRPDNLYPLNALLNKFASLSEEFDHVWAMPVYQRPVQMPVAEPIVVTQPPKVRQTYAERLASSLIWEAQDATGRQHDFPTWSWASSTAVIECEDYNIRNLDLDISFEKEAGGKISIDDYFSQPAAQRPTIGTGMYFNGPVIFVELEAPLFQNDWYLPVTSFERKYSSSINLRHALLALKTWDEDMEPGRYLTLILGASQATRTSWLTYHLLVLKEKDGYYERGFVLKIKDVDLNNRIPEETWGGWMEESMEVLGEEKFPWIYADFPADFGLEKDDRDKWEKVFLIAKHLRVQKREVLVR</sequence>
<dbReference type="Pfam" id="PF06985">
    <property type="entry name" value="HET"/>
    <property type="match status" value="1"/>
</dbReference>
<dbReference type="OrthoDB" id="5428863at2759"/>
<dbReference type="PANTHER" id="PTHR33112:SF1">
    <property type="entry name" value="HETEROKARYON INCOMPATIBILITY DOMAIN-CONTAINING PROTEIN"/>
    <property type="match status" value="1"/>
</dbReference>
<dbReference type="EMBL" id="MU006218">
    <property type="protein sequence ID" value="KAF2831324.1"/>
    <property type="molecule type" value="Genomic_DNA"/>
</dbReference>
<evidence type="ECO:0000313" key="2">
    <source>
        <dbReference type="EMBL" id="KAF2831324.1"/>
    </source>
</evidence>
<dbReference type="InterPro" id="IPR010730">
    <property type="entry name" value="HET"/>
</dbReference>
<dbReference type="Proteomes" id="UP000799424">
    <property type="component" value="Unassembled WGS sequence"/>
</dbReference>
<evidence type="ECO:0000313" key="3">
    <source>
        <dbReference type="Proteomes" id="UP000799424"/>
    </source>
</evidence>
<reference evidence="2" key="1">
    <citation type="journal article" date="2020" name="Stud. Mycol.">
        <title>101 Dothideomycetes genomes: a test case for predicting lifestyles and emergence of pathogens.</title>
        <authorList>
            <person name="Haridas S."/>
            <person name="Albert R."/>
            <person name="Binder M."/>
            <person name="Bloem J."/>
            <person name="Labutti K."/>
            <person name="Salamov A."/>
            <person name="Andreopoulos B."/>
            <person name="Baker S."/>
            <person name="Barry K."/>
            <person name="Bills G."/>
            <person name="Bluhm B."/>
            <person name="Cannon C."/>
            <person name="Castanera R."/>
            <person name="Culley D."/>
            <person name="Daum C."/>
            <person name="Ezra D."/>
            <person name="Gonzalez J."/>
            <person name="Henrissat B."/>
            <person name="Kuo A."/>
            <person name="Liang C."/>
            <person name="Lipzen A."/>
            <person name="Lutzoni F."/>
            <person name="Magnuson J."/>
            <person name="Mondo S."/>
            <person name="Nolan M."/>
            <person name="Ohm R."/>
            <person name="Pangilinan J."/>
            <person name="Park H.-J."/>
            <person name="Ramirez L."/>
            <person name="Alfaro M."/>
            <person name="Sun H."/>
            <person name="Tritt A."/>
            <person name="Yoshinaga Y."/>
            <person name="Zwiers L.-H."/>
            <person name="Turgeon B."/>
            <person name="Goodwin S."/>
            <person name="Spatafora J."/>
            <person name="Crous P."/>
            <person name="Grigoriev I."/>
        </authorList>
    </citation>
    <scope>NUCLEOTIDE SEQUENCE</scope>
    <source>
        <strain evidence="2">CBS 113818</strain>
    </source>
</reference>
<name>A0A6A7AEL5_9PLEO</name>